<dbReference type="KEGG" id="ibu:IB211_00121c"/>
<dbReference type="STRING" id="1297617.IB211_00121c"/>
<protein>
    <submittedName>
        <fullName evidence="1">Uncharacterized protein</fullName>
    </submittedName>
</protein>
<dbReference type="EMBL" id="CP011307">
    <property type="protein sequence ID" value="ALP92517.1"/>
    <property type="molecule type" value="Genomic_DNA"/>
</dbReference>
<reference evidence="2" key="2">
    <citation type="submission" date="2015-04" db="EMBL/GenBank/DDBJ databases">
        <title>A butyrogenic pathway from the amino acid lysine in a human gut commensal.</title>
        <authorList>
            <person name="de Vos W.M."/>
            <person name="Bui N.T.P."/>
            <person name="Plugge C.M."/>
            <person name="Ritari J."/>
        </authorList>
    </citation>
    <scope>NUCLEOTIDE SEQUENCE [LARGE SCALE GENOMIC DNA]</scope>
    <source>
        <strain evidence="2">AF211</strain>
    </source>
</reference>
<proteinExistence type="predicted"/>
<dbReference type="Proteomes" id="UP000064844">
    <property type="component" value="Chromosome"/>
</dbReference>
<evidence type="ECO:0000313" key="1">
    <source>
        <dbReference type="EMBL" id="ALP92517.1"/>
    </source>
</evidence>
<accession>A0A0S2VZJ8</accession>
<evidence type="ECO:0000313" key="2">
    <source>
        <dbReference type="Proteomes" id="UP000064844"/>
    </source>
</evidence>
<dbReference type="AlphaFoldDB" id="A0A0S2VZJ8"/>
<keyword evidence="2" id="KW-1185">Reference proteome</keyword>
<reference evidence="1 2" key="1">
    <citation type="journal article" date="2015" name="Nat. Commun.">
        <title>Production of butyrate from lysine and the Amadori product fructoselysine by a human gut commensal.</title>
        <authorList>
            <person name="Bui T.P."/>
            <person name="Ritari J."/>
            <person name="Boeren S."/>
            <person name="de Waard P."/>
            <person name="Plugge C.M."/>
            <person name="de Vos W.M."/>
        </authorList>
    </citation>
    <scope>NUCLEOTIDE SEQUENCE [LARGE SCALE GENOMIC DNA]</scope>
    <source>
        <strain evidence="1 2">AF211</strain>
    </source>
</reference>
<organism evidence="1 2">
    <name type="scientific">Intestinimonas butyriciproducens</name>
    <dbReference type="NCBI Taxonomy" id="1297617"/>
    <lineage>
        <taxon>Bacteria</taxon>
        <taxon>Bacillati</taxon>
        <taxon>Bacillota</taxon>
        <taxon>Clostridia</taxon>
        <taxon>Eubacteriales</taxon>
        <taxon>Intestinimonas</taxon>
    </lineage>
</organism>
<name>A0A0S2VZJ8_9FIRM</name>
<sequence length="48" mass="5171">MFESQYLSFLPQAISCAVLSAAYFQGLLCSVSTVGELMNLRTLSAIPV</sequence>
<gene>
    <name evidence="1" type="ORF">IB211_00121c</name>
</gene>